<dbReference type="AlphaFoldDB" id="A0A7S1W6Y8"/>
<keyword evidence="4" id="KW-0808">Transferase</keyword>
<feature type="region of interest" description="Disordered" evidence="11">
    <location>
        <begin position="13"/>
        <end position="58"/>
    </location>
</feature>
<evidence type="ECO:0000313" key="12">
    <source>
        <dbReference type="EMBL" id="CAD9152351.1"/>
    </source>
</evidence>
<evidence type="ECO:0000256" key="11">
    <source>
        <dbReference type="SAM" id="MobiDB-lite"/>
    </source>
</evidence>
<evidence type="ECO:0000256" key="5">
    <source>
        <dbReference type="ARBA" id="ARBA00022692"/>
    </source>
</evidence>
<evidence type="ECO:0000256" key="3">
    <source>
        <dbReference type="ARBA" id="ARBA00022676"/>
    </source>
</evidence>
<protein>
    <recommendedName>
        <fullName evidence="10">Hexosyltransferase</fullName>
        <ecNumber evidence="10">2.4.1.-</ecNumber>
    </recommendedName>
</protein>
<proteinExistence type="inferred from homology"/>
<dbReference type="GO" id="GO:0000139">
    <property type="term" value="C:Golgi membrane"/>
    <property type="evidence" value="ECO:0007669"/>
    <property type="project" value="UniProtKB-SubCell"/>
</dbReference>
<evidence type="ECO:0000256" key="7">
    <source>
        <dbReference type="ARBA" id="ARBA00022989"/>
    </source>
</evidence>
<dbReference type="Pfam" id="PF01762">
    <property type="entry name" value="Galactosyl_T"/>
    <property type="match status" value="1"/>
</dbReference>
<comment type="similarity">
    <text evidence="2 10">Belongs to the glycosyltransferase 31 family.</text>
</comment>
<dbReference type="EC" id="2.4.1.-" evidence="10"/>
<evidence type="ECO:0000256" key="10">
    <source>
        <dbReference type="RuleBase" id="RU363063"/>
    </source>
</evidence>
<dbReference type="EMBL" id="HBGE01053830">
    <property type="protein sequence ID" value="CAD9152351.1"/>
    <property type="molecule type" value="Transcribed_RNA"/>
</dbReference>
<sequence length="371" mass="41639">MLLASLQVRGFAASPAPRDDGTAHSFEVASSGVPIDRSFAPEDEEAPSEGSEDSSAENDFSGMMQTRYIPTDELFVKRWHWFQQYAKRRPRPSREMRLGARGIPGVRMVIGVFTMLEESQRHIRRVIRTTWMKSPLVCPLEELDKQHPTCKFFVTFVVAVPKGMTYKSAVALMGEGGGQARSAGEADLTLLNITETMDSIKTSTWFAYASDRYKRATHVTKMDTDAFLDTQALASYLEGFSTDCPHVFGGRMLTCTMKSNKCPPPDCGLPLTQDFLSFNKTPSDKCYAYMQGGFVFMSQPLALKVSHGDPWCVEHGCRVEDQATGHGVWQWGRKHQACVSIADLNAAAQKPIWHPDDRLCWWNVLHPCYYL</sequence>
<name>A0A7S1W6Y8_ALECA</name>
<reference evidence="12" key="1">
    <citation type="submission" date="2021-01" db="EMBL/GenBank/DDBJ databases">
        <authorList>
            <person name="Corre E."/>
            <person name="Pelletier E."/>
            <person name="Niang G."/>
            <person name="Scheremetjew M."/>
            <person name="Finn R."/>
            <person name="Kale V."/>
            <person name="Holt S."/>
            <person name="Cochrane G."/>
            <person name="Meng A."/>
            <person name="Brown T."/>
            <person name="Cohen L."/>
        </authorList>
    </citation>
    <scope>NUCLEOTIDE SEQUENCE</scope>
    <source>
        <strain evidence="12">OF101</strain>
    </source>
</reference>
<dbReference type="Gene3D" id="3.90.550.50">
    <property type="match status" value="1"/>
</dbReference>
<keyword evidence="3 10" id="KW-0328">Glycosyltransferase</keyword>
<dbReference type="GO" id="GO:0016758">
    <property type="term" value="F:hexosyltransferase activity"/>
    <property type="evidence" value="ECO:0007669"/>
    <property type="project" value="InterPro"/>
</dbReference>
<comment type="subcellular location">
    <subcellularLocation>
        <location evidence="1 10">Golgi apparatus membrane</location>
        <topology evidence="1 10">Single-pass type II membrane protein</topology>
    </subcellularLocation>
</comment>
<keyword evidence="6" id="KW-0735">Signal-anchor</keyword>
<keyword evidence="5" id="KW-0812">Transmembrane</keyword>
<gene>
    <name evidence="12" type="ORF">ACAT0790_LOCUS32406</name>
</gene>
<evidence type="ECO:0000256" key="6">
    <source>
        <dbReference type="ARBA" id="ARBA00022968"/>
    </source>
</evidence>
<dbReference type="InterPro" id="IPR002659">
    <property type="entry name" value="Glyco_trans_31"/>
</dbReference>
<evidence type="ECO:0000256" key="4">
    <source>
        <dbReference type="ARBA" id="ARBA00022679"/>
    </source>
</evidence>
<accession>A0A7S1W6Y8</accession>
<evidence type="ECO:0000256" key="1">
    <source>
        <dbReference type="ARBA" id="ARBA00004323"/>
    </source>
</evidence>
<organism evidence="12">
    <name type="scientific">Alexandrium catenella</name>
    <name type="common">Red tide dinoflagellate</name>
    <name type="synonym">Gonyaulax catenella</name>
    <dbReference type="NCBI Taxonomy" id="2925"/>
    <lineage>
        <taxon>Eukaryota</taxon>
        <taxon>Sar</taxon>
        <taxon>Alveolata</taxon>
        <taxon>Dinophyceae</taxon>
        <taxon>Gonyaulacales</taxon>
        <taxon>Pyrocystaceae</taxon>
        <taxon>Alexandrium</taxon>
    </lineage>
</organism>
<evidence type="ECO:0000256" key="2">
    <source>
        <dbReference type="ARBA" id="ARBA00008661"/>
    </source>
</evidence>
<keyword evidence="9" id="KW-0472">Membrane</keyword>
<keyword evidence="8 10" id="KW-0333">Golgi apparatus</keyword>
<evidence type="ECO:0000256" key="9">
    <source>
        <dbReference type="ARBA" id="ARBA00023136"/>
    </source>
</evidence>
<feature type="compositionally biased region" description="Acidic residues" evidence="11">
    <location>
        <begin position="41"/>
        <end position="56"/>
    </location>
</feature>
<dbReference type="PANTHER" id="PTHR11214">
    <property type="entry name" value="BETA-1,3-N-ACETYLGLUCOSAMINYLTRANSFERASE"/>
    <property type="match status" value="1"/>
</dbReference>
<keyword evidence="7" id="KW-1133">Transmembrane helix</keyword>
<evidence type="ECO:0000256" key="8">
    <source>
        <dbReference type="ARBA" id="ARBA00023034"/>
    </source>
</evidence>